<feature type="transmembrane region" description="Helical" evidence="1">
    <location>
        <begin position="6"/>
        <end position="23"/>
    </location>
</feature>
<gene>
    <name evidence="2" type="ORF">HZZ05_06205</name>
</gene>
<feature type="transmembrane region" description="Helical" evidence="1">
    <location>
        <begin position="85"/>
        <end position="107"/>
    </location>
</feature>
<protein>
    <submittedName>
        <fullName evidence="2">SdpI family protein</fullName>
    </submittedName>
</protein>
<keyword evidence="1" id="KW-0472">Membrane</keyword>
<sequence length="117" mass="12816">MLWFTSFSLLIGGASILGMSFKVRQMKLRRNSYFGIRTKATMRSEGAFLHSNQAVWWGYAIQGLLLLISGIFLAIFLALGMGEAVPLLVILASAVVCLSVAFVQVIVANRKAMSMID</sequence>
<evidence type="ECO:0000256" key="1">
    <source>
        <dbReference type="SAM" id="Phobius"/>
    </source>
</evidence>
<keyword evidence="1" id="KW-1133">Transmembrane helix</keyword>
<evidence type="ECO:0000313" key="2">
    <source>
        <dbReference type="EMBL" id="NYS69113.1"/>
    </source>
</evidence>
<accession>A0A853EIA3</accession>
<feature type="transmembrane region" description="Helical" evidence="1">
    <location>
        <begin position="56"/>
        <end position="79"/>
    </location>
</feature>
<dbReference type="Pfam" id="PF13630">
    <property type="entry name" value="SdpI"/>
    <property type="match status" value="1"/>
</dbReference>
<proteinExistence type="predicted"/>
<keyword evidence="1" id="KW-0812">Transmembrane</keyword>
<dbReference type="AlphaFoldDB" id="A0A853EIA3"/>
<dbReference type="RefSeq" id="WP_179900411.1">
    <property type="nucleotide sequence ID" value="NZ_JACBXV010000066.1"/>
</dbReference>
<dbReference type="EMBL" id="JACBXV010000066">
    <property type="protein sequence ID" value="NYS69113.1"/>
    <property type="molecule type" value="Genomic_DNA"/>
</dbReference>
<evidence type="ECO:0000313" key="3">
    <source>
        <dbReference type="Proteomes" id="UP000572528"/>
    </source>
</evidence>
<organism evidence="2 3">
    <name type="scientific">Actinomyces bowdenii</name>
    <dbReference type="NCBI Taxonomy" id="131109"/>
    <lineage>
        <taxon>Bacteria</taxon>
        <taxon>Bacillati</taxon>
        <taxon>Actinomycetota</taxon>
        <taxon>Actinomycetes</taxon>
        <taxon>Actinomycetales</taxon>
        <taxon>Actinomycetaceae</taxon>
        <taxon>Actinomyces</taxon>
    </lineage>
</organism>
<dbReference type="Proteomes" id="UP000572528">
    <property type="component" value="Unassembled WGS sequence"/>
</dbReference>
<dbReference type="InterPro" id="IPR025962">
    <property type="entry name" value="SdpI/YhfL"/>
</dbReference>
<name>A0A853EIA3_9ACTO</name>
<comment type="caution">
    <text evidence="2">The sequence shown here is derived from an EMBL/GenBank/DDBJ whole genome shotgun (WGS) entry which is preliminary data.</text>
</comment>
<reference evidence="2 3" key="1">
    <citation type="submission" date="2020-07" db="EMBL/GenBank/DDBJ databases">
        <title>MOT database genomes.</title>
        <authorList>
            <person name="Joseph S."/>
            <person name="Aduse-Opoku J."/>
            <person name="Hashim A."/>
            <person name="Wade W."/>
            <person name="Curtis M."/>
        </authorList>
    </citation>
    <scope>NUCLEOTIDE SEQUENCE [LARGE SCALE GENOMIC DNA]</scope>
    <source>
        <strain evidence="2 3">WMus004</strain>
    </source>
</reference>